<dbReference type="EMBL" id="KZ451979">
    <property type="protein sequence ID" value="PKA55527.1"/>
    <property type="molecule type" value="Genomic_DNA"/>
</dbReference>
<evidence type="ECO:0000313" key="2">
    <source>
        <dbReference type="EMBL" id="PKA55527.1"/>
    </source>
</evidence>
<accession>A0A2I0AIZ6</accession>
<gene>
    <name evidence="2" type="ORF">AXF42_Ash006729</name>
</gene>
<reference evidence="2 3" key="1">
    <citation type="journal article" date="2017" name="Nature">
        <title>The Apostasia genome and the evolution of orchids.</title>
        <authorList>
            <person name="Zhang G.Q."/>
            <person name="Liu K.W."/>
            <person name="Li Z."/>
            <person name="Lohaus R."/>
            <person name="Hsiao Y.Y."/>
            <person name="Niu S.C."/>
            <person name="Wang J.Y."/>
            <person name="Lin Y.C."/>
            <person name="Xu Q."/>
            <person name="Chen L.J."/>
            <person name="Yoshida K."/>
            <person name="Fujiwara S."/>
            <person name="Wang Z.W."/>
            <person name="Zhang Y.Q."/>
            <person name="Mitsuda N."/>
            <person name="Wang M."/>
            <person name="Liu G.H."/>
            <person name="Pecoraro L."/>
            <person name="Huang H.X."/>
            <person name="Xiao X.J."/>
            <person name="Lin M."/>
            <person name="Wu X.Y."/>
            <person name="Wu W.L."/>
            <person name="Chen Y.Y."/>
            <person name="Chang S.B."/>
            <person name="Sakamoto S."/>
            <person name="Ohme-Takagi M."/>
            <person name="Yagi M."/>
            <person name="Zeng S.J."/>
            <person name="Shen C.Y."/>
            <person name="Yeh C.M."/>
            <person name="Luo Y.B."/>
            <person name="Tsai W.C."/>
            <person name="Van de Peer Y."/>
            <person name="Liu Z.J."/>
        </authorList>
    </citation>
    <scope>NUCLEOTIDE SEQUENCE [LARGE SCALE GENOMIC DNA]</scope>
    <source>
        <strain evidence="3">cv. Shenzhen</strain>
        <tissue evidence="2">Stem</tissue>
    </source>
</reference>
<proteinExistence type="predicted"/>
<evidence type="ECO:0000313" key="3">
    <source>
        <dbReference type="Proteomes" id="UP000236161"/>
    </source>
</evidence>
<protein>
    <submittedName>
        <fullName evidence="2">Uncharacterized protein</fullName>
    </submittedName>
</protein>
<evidence type="ECO:0000256" key="1">
    <source>
        <dbReference type="SAM" id="SignalP"/>
    </source>
</evidence>
<dbReference type="Proteomes" id="UP000236161">
    <property type="component" value="Unassembled WGS sequence"/>
</dbReference>
<dbReference type="AlphaFoldDB" id="A0A2I0AIZ6"/>
<feature type="signal peptide" evidence="1">
    <location>
        <begin position="1"/>
        <end position="25"/>
    </location>
</feature>
<keyword evidence="3" id="KW-1185">Reference proteome</keyword>
<feature type="chain" id="PRO_5014117967" evidence="1">
    <location>
        <begin position="26"/>
        <end position="155"/>
    </location>
</feature>
<keyword evidence="1" id="KW-0732">Signal</keyword>
<organism evidence="2 3">
    <name type="scientific">Apostasia shenzhenica</name>
    <dbReference type="NCBI Taxonomy" id="1088818"/>
    <lineage>
        <taxon>Eukaryota</taxon>
        <taxon>Viridiplantae</taxon>
        <taxon>Streptophyta</taxon>
        <taxon>Embryophyta</taxon>
        <taxon>Tracheophyta</taxon>
        <taxon>Spermatophyta</taxon>
        <taxon>Magnoliopsida</taxon>
        <taxon>Liliopsida</taxon>
        <taxon>Asparagales</taxon>
        <taxon>Orchidaceae</taxon>
        <taxon>Apostasioideae</taxon>
        <taxon>Apostasia</taxon>
    </lineage>
</organism>
<name>A0A2I0AIZ6_9ASPA</name>
<sequence>MASVSTPRVRVLLAIFLLCATRGEAMDLIPTHGAWQPVTLRALQWEAAHMAANLLNHHGPHDLLFLATDVISASMQWFYDGSRAYEVTVAGVTIIVTAAHIGSPRMCHVTAQIRFSLFAGQLLQSVQPNAIPYSNFWLMHYQARPLDNQDLGHHH</sequence>